<protein>
    <submittedName>
        <fullName evidence="3">Plasmid stability protein</fullName>
    </submittedName>
</protein>
<evidence type="ECO:0000259" key="2">
    <source>
        <dbReference type="Pfam" id="PF22513"/>
    </source>
</evidence>
<evidence type="ECO:0000313" key="4">
    <source>
        <dbReference type="Proteomes" id="UP000539175"/>
    </source>
</evidence>
<evidence type="ECO:0000313" key="3">
    <source>
        <dbReference type="EMBL" id="MBB6254343.1"/>
    </source>
</evidence>
<gene>
    <name evidence="3" type="ORF">FHS74_004929</name>
</gene>
<feature type="region of interest" description="Disordered" evidence="1">
    <location>
        <begin position="56"/>
        <end position="77"/>
    </location>
</feature>
<dbReference type="AlphaFoldDB" id="A0A7X0B240"/>
<reference evidence="3 4" key="1">
    <citation type="submission" date="2020-08" db="EMBL/GenBank/DDBJ databases">
        <title>Genomic Encyclopedia of Type Strains, Phase IV (KMG-IV): sequencing the most valuable type-strain genomes for metagenomic binning, comparative biology and taxonomic classification.</title>
        <authorList>
            <person name="Goeker M."/>
        </authorList>
    </citation>
    <scope>NUCLEOTIDE SEQUENCE [LARGE SCALE GENOMIC DNA]</scope>
    <source>
        <strain evidence="3 4">DSM 22198</strain>
    </source>
</reference>
<dbReference type="SUPFAM" id="SSF47598">
    <property type="entry name" value="Ribbon-helix-helix"/>
    <property type="match status" value="1"/>
</dbReference>
<dbReference type="InterPro" id="IPR010985">
    <property type="entry name" value="Ribbon_hlx_hlx"/>
</dbReference>
<name>A0A7X0B240_9PROT</name>
<dbReference type="InterPro" id="IPR013321">
    <property type="entry name" value="Arc_rbn_hlx_hlx"/>
</dbReference>
<comment type="caution">
    <text evidence="3">The sequence shown here is derived from an EMBL/GenBank/DDBJ whole genome shotgun (WGS) entry which is preliminary data.</text>
</comment>
<dbReference type="InterPro" id="IPR053853">
    <property type="entry name" value="FitA-like_RHH"/>
</dbReference>
<sequence length="77" mass="8520">MAQLLVRQVDDAIVAALKTRASAHGRSVEAEHRAILEQALRPGPTDFAQRAAELRRQSAGRQAMDTTALIREARDER</sequence>
<feature type="domain" description="Antitoxin FitA-like ribbon-helix-helix" evidence="2">
    <location>
        <begin position="2"/>
        <end position="40"/>
    </location>
</feature>
<dbReference type="Proteomes" id="UP000539175">
    <property type="component" value="Unassembled WGS sequence"/>
</dbReference>
<proteinExistence type="predicted"/>
<dbReference type="Gene3D" id="1.10.1220.10">
    <property type="entry name" value="Met repressor-like"/>
    <property type="match status" value="1"/>
</dbReference>
<evidence type="ECO:0000256" key="1">
    <source>
        <dbReference type="SAM" id="MobiDB-lite"/>
    </source>
</evidence>
<dbReference type="RefSeq" id="WP_211106525.1">
    <property type="nucleotide sequence ID" value="NZ_JACIIZ010000016.1"/>
</dbReference>
<dbReference type="Pfam" id="PF22513">
    <property type="entry name" value="FitA-like_RHH"/>
    <property type="match status" value="1"/>
</dbReference>
<dbReference type="EMBL" id="JACIIZ010000016">
    <property type="protein sequence ID" value="MBB6254343.1"/>
    <property type="molecule type" value="Genomic_DNA"/>
</dbReference>
<accession>A0A7X0B240</accession>
<dbReference type="GO" id="GO:0006355">
    <property type="term" value="P:regulation of DNA-templated transcription"/>
    <property type="evidence" value="ECO:0007669"/>
    <property type="project" value="InterPro"/>
</dbReference>
<organism evidence="3 4">
    <name type="scientific">Nitrospirillum iridis</name>
    <dbReference type="NCBI Taxonomy" id="765888"/>
    <lineage>
        <taxon>Bacteria</taxon>
        <taxon>Pseudomonadati</taxon>
        <taxon>Pseudomonadota</taxon>
        <taxon>Alphaproteobacteria</taxon>
        <taxon>Rhodospirillales</taxon>
        <taxon>Azospirillaceae</taxon>
        <taxon>Nitrospirillum</taxon>
    </lineage>
</organism>
<keyword evidence="4" id="KW-1185">Reference proteome</keyword>